<feature type="compositionally biased region" description="Basic and acidic residues" evidence="1">
    <location>
        <begin position="36"/>
        <end position="57"/>
    </location>
</feature>
<dbReference type="Proteomes" id="UP001607303">
    <property type="component" value="Unassembled WGS sequence"/>
</dbReference>
<evidence type="ECO:0000313" key="3">
    <source>
        <dbReference type="EMBL" id="KAL2721480.1"/>
    </source>
</evidence>
<organism evidence="3 4">
    <name type="scientific">Vespula maculifrons</name>
    <name type="common">Eastern yellow jacket</name>
    <name type="synonym">Wasp</name>
    <dbReference type="NCBI Taxonomy" id="7453"/>
    <lineage>
        <taxon>Eukaryota</taxon>
        <taxon>Metazoa</taxon>
        <taxon>Ecdysozoa</taxon>
        <taxon>Arthropoda</taxon>
        <taxon>Hexapoda</taxon>
        <taxon>Insecta</taxon>
        <taxon>Pterygota</taxon>
        <taxon>Neoptera</taxon>
        <taxon>Endopterygota</taxon>
        <taxon>Hymenoptera</taxon>
        <taxon>Apocrita</taxon>
        <taxon>Aculeata</taxon>
        <taxon>Vespoidea</taxon>
        <taxon>Vespidae</taxon>
        <taxon>Vespinae</taxon>
        <taxon>Vespula</taxon>
    </lineage>
</organism>
<dbReference type="EMBL" id="JAYRBN010000116">
    <property type="protein sequence ID" value="KAL2721480.1"/>
    <property type="molecule type" value="Genomic_DNA"/>
</dbReference>
<sequence>MDHVRELQQASTYFERAGMEACNTSGGTLSKEFAHQERKASLTGGYRRENQEEEGSKRQRRKEKRSFYPRQDVMDVPYVFRIMACAYAASGEATPFVPLVWKKHEFLTIFVLNLFVGHGFVINWTINLEVQNNTLIIKKRTRNRDRRRRKRRRLGNSKRRRTYSYGICTSSREKKFIIAHVRACYFSRHCFRSPTIPPLINLPSLFFIYSLLANNYLTNTCLAFITYLGFVEAHGRALVVCRPQRVRKNVAISSIPQDNNDDDDDDEDHDDDDDDDGDKNDNDDLEEARISSKIETSVSRENNGDRVESSLCPFLRVYYEKAEATDRDRRGILAMGYQLHNSAKL</sequence>
<reference evidence="3 4" key="1">
    <citation type="journal article" date="2024" name="Ann. Entomol. Soc. Am.">
        <title>Genomic analyses of the southern and eastern yellowjacket wasps (Hymenoptera: Vespidae) reveal evolutionary signatures of social life.</title>
        <authorList>
            <person name="Catto M.A."/>
            <person name="Caine P.B."/>
            <person name="Orr S.E."/>
            <person name="Hunt B.G."/>
            <person name="Goodisman M.A.D."/>
        </authorList>
    </citation>
    <scope>NUCLEOTIDE SEQUENCE [LARGE SCALE GENOMIC DNA]</scope>
    <source>
        <strain evidence="3">232</strain>
        <tissue evidence="3">Head and thorax</tissue>
    </source>
</reference>
<feature type="compositionally biased region" description="Acidic residues" evidence="1">
    <location>
        <begin position="259"/>
        <end position="278"/>
    </location>
</feature>
<comment type="caution">
    <text evidence="3">The sequence shown here is derived from an EMBL/GenBank/DDBJ whole genome shotgun (WGS) entry which is preliminary data.</text>
</comment>
<gene>
    <name evidence="3" type="ORF">V1477_020300</name>
</gene>
<evidence type="ECO:0000256" key="2">
    <source>
        <dbReference type="SAM" id="Phobius"/>
    </source>
</evidence>
<keyword evidence="2" id="KW-1133">Transmembrane helix</keyword>
<keyword evidence="4" id="KW-1185">Reference proteome</keyword>
<name>A0ABD2ANP7_VESMC</name>
<accession>A0ABD2ANP7</accession>
<keyword evidence="2" id="KW-0812">Transmembrane</keyword>
<feature type="region of interest" description="Disordered" evidence="1">
    <location>
        <begin position="36"/>
        <end position="66"/>
    </location>
</feature>
<keyword evidence="2" id="KW-0472">Membrane</keyword>
<proteinExistence type="predicted"/>
<evidence type="ECO:0000313" key="4">
    <source>
        <dbReference type="Proteomes" id="UP001607303"/>
    </source>
</evidence>
<dbReference type="AlphaFoldDB" id="A0ABD2ANP7"/>
<protein>
    <submittedName>
        <fullName evidence="3">Uncharacterized protein</fullName>
    </submittedName>
</protein>
<feature type="compositionally biased region" description="Basic and acidic residues" evidence="1">
    <location>
        <begin position="279"/>
        <end position="292"/>
    </location>
</feature>
<feature type="transmembrane region" description="Helical" evidence="2">
    <location>
        <begin position="106"/>
        <end position="126"/>
    </location>
</feature>
<feature type="region of interest" description="Disordered" evidence="1">
    <location>
        <begin position="251"/>
        <end position="306"/>
    </location>
</feature>
<evidence type="ECO:0000256" key="1">
    <source>
        <dbReference type="SAM" id="MobiDB-lite"/>
    </source>
</evidence>